<evidence type="ECO:0000313" key="2">
    <source>
        <dbReference type="Proteomes" id="UP000740883"/>
    </source>
</evidence>
<accession>A0A9P6GY41</accession>
<proteinExistence type="predicted"/>
<sequence length="138" mass="16431">MGATLKSELTRVDCGQESKILSEYERIIYELRMDEIEESLWKREIYKRGTEELKIFIVRNIPVEADYAEIGWRLNENFERRRMEMMQEEERSRLDSMIIESVKRAIEVERENKIVLQERMDQNVLSVVGWAILADTAA</sequence>
<protein>
    <submittedName>
        <fullName evidence="1">Uncharacterized protein</fullName>
    </submittedName>
</protein>
<comment type="caution">
    <text evidence="1">The sequence shown here is derived from an EMBL/GenBank/DDBJ whole genome shotgun (WGS) entry which is preliminary data.</text>
</comment>
<dbReference type="OrthoDB" id="7960540at2759"/>
<keyword evidence="2" id="KW-1185">Reference proteome</keyword>
<gene>
    <name evidence="1" type="ORF">NGRA_2182</name>
</gene>
<reference evidence="1 2" key="1">
    <citation type="journal article" date="2020" name="Genome Biol. Evol.">
        <title>Comparative genomics of strictly vertically transmitted, feminizing microsporidia endosymbionts of amphipod crustaceans.</title>
        <authorList>
            <person name="Cormier A."/>
            <person name="Chebbi M.A."/>
            <person name="Giraud I."/>
            <person name="Wattier R."/>
            <person name="Teixeira M."/>
            <person name="Gilbert C."/>
            <person name="Rigaud T."/>
            <person name="Cordaux R."/>
        </authorList>
    </citation>
    <scope>NUCLEOTIDE SEQUENCE [LARGE SCALE GENOMIC DNA]</scope>
    <source>
        <strain evidence="1 2">Ou3-Ou53</strain>
    </source>
</reference>
<dbReference type="EMBL" id="SBJO01000204">
    <property type="protein sequence ID" value="KAF9762181.1"/>
    <property type="molecule type" value="Genomic_DNA"/>
</dbReference>
<name>A0A9P6GY41_9MICR</name>
<dbReference type="AlphaFoldDB" id="A0A9P6GY41"/>
<dbReference type="Proteomes" id="UP000740883">
    <property type="component" value="Unassembled WGS sequence"/>
</dbReference>
<organism evidence="1 2">
    <name type="scientific">Nosema granulosis</name>
    <dbReference type="NCBI Taxonomy" id="83296"/>
    <lineage>
        <taxon>Eukaryota</taxon>
        <taxon>Fungi</taxon>
        <taxon>Fungi incertae sedis</taxon>
        <taxon>Microsporidia</taxon>
        <taxon>Nosematidae</taxon>
        <taxon>Nosema</taxon>
    </lineage>
</organism>
<evidence type="ECO:0000313" key="1">
    <source>
        <dbReference type="EMBL" id="KAF9762181.1"/>
    </source>
</evidence>